<keyword evidence="2" id="KW-1185">Reference proteome</keyword>
<sequence length="43" mass="4843">MTSKLIFRFCHVLPPKDRPSTLALFPSPLSALSSRLAWLSPFL</sequence>
<dbReference type="AlphaFoldDB" id="A0A1R3IPT5"/>
<reference evidence="2" key="1">
    <citation type="submission" date="2013-09" db="EMBL/GenBank/DDBJ databases">
        <title>Corchorus olitorius genome sequencing.</title>
        <authorList>
            <person name="Alam M."/>
            <person name="Haque M.S."/>
            <person name="Islam M.S."/>
            <person name="Emdad E.M."/>
            <person name="Islam M.M."/>
            <person name="Ahmed B."/>
            <person name="Halim A."/>
            <person name="Hossen Q.M.M."/>
            <person name="Hossain M.Z."/>
            <person name="Ahmed R."/>
            <person name="Khan M.M."/>
            <person name="Islam R."/>
            <person name="Rashid M.M."/>
            <person name="Khan S.A."/>
            <person name="Rahman M.S."/>
            <person name="Alam M."/>
            <person name="Yahiya A.S."/>
            <person name="Khan M.S."/>
            <person name="Azam M.S."/>
            <person name="Haque T."/>
            <person name="Lashkar M.Z.H."/>
            <person name="Akhand A.I."/>
            <person name="Morshed G."/>
            <person name="Roy S."/>
            <person name="Uddin K.S."/>
            <person name="Rabeya T."/>
            <person name="Hossain A.S."/>
            <person name="Chowdhury A."/>
            <person name="Snigdha A.R."/>
            <person name="Mortoza M.S."/>
            <person name="Matin S.A."/>
            <person name="Hoque S.M.E."/>
            <person name="Islam M.K."/>
            <person name="Roy D.K."/>
            <person name="Haider R."/>
            <person name="Moosa M.M."/>
            <person name="Elias S.M."/>
            <person name="Hasan A.M."/>
            <person name="Jahan S."/>
            <person name="Shafiuddin M."/>
            <person name="Mahmood N."/>
            <person name="Shommy N.S."/>
        </authorList>
    </citation>
    <scope>NUCLEOTIDE SEQUENCE [LARGE SCALE GENOMIC DNA]</scope>
    <source>
        <strain evidence="2">cv. O-4</strain>
    </source>
</reference>
<dbReference type="Proteomes" id="UP000187203">
    <property type="component" value="Unassembled WGS sequence"/>
</dbReference>
<proteinExistence type="predicted"/>
<comment type="caution">
    <text evidence="1">The sequence shown here is derived from an EMBL/GenBank/DDBJ whole genome shotgun (WGS) entry which is preliminary data.</text>
</comment>
<name>A0A1R3IPT5_9ROSI</name>
<organism evidence="1 2">
    <name type="scientific">Corchorus olitorius</name>
    <dbReference type="NCBI Taxonomy" id="93759"/>
    <lineage>
        <taxon>Eukaryota</taxon>
        <taxon>Viridiplantae</taxon>
        <taxon>Streptophyta</taxon>
        <taxon>Embryophyta</taxon>
        <taxon>Tracheophyta</taxon>
        <taxon>Spermatophyta</taxon>
        <taxon>Magnoliopsida</taxon>
        <taxon>eudicotyledons</taxon>
        <taxon>Gunneridae</taxon>
        <taxon>Pentapetalae</taxon>
        <taxon>rosids</taxon>
        <taxon>malvids</taxon>
        <taxon>Malvales</taxon>
        <taxon>Malvaceae</taxon>
        <taxon>Grewioideae</taxon>
        <taxon>Apeibeae</taxon>
        <taxon>Corchorus</taxon>
    </lineage>
</organism>
<gene>
    <name evidence="1" type="ORF">COLO4_21948</name>
</gene>
<accession>A0A1R3IPT5</accession>
<protein>
    <submittedName>
        <fullName evidence="1">Uncharacterized protein</fullName>
    </submittedName>
</protein>
<dbReference type="EMBL" id="AWUE01017836">
    <property type="protein sequence ID" value="OMO84595.1"/>
    <property type="molecule type" value="Genomic_DNA"/>
</dbReference>
<evidence type="ECO:0000313" key="1">
    <source>
        <dbReference type="EMBL" id="OMO84595.1"/>
    </source>
</evidence>
<evidence type="ECO:0000313" key="2">
    <source>
        <dbReference type="Proteomes" id="UP000187203"/>
    </source>
</evidence>